<organism evidence="1 2">
    <name type="scientific">Desulfotruncus arcticus DSM 17038</name>
    <dbReference type="NCBI Taxonomy" id="1121424"/>
    <lineage>
        <taxon>Bacteria</taxon>
        <taxon>Bacillati</taxon>
        <taxon>Bacillota</taxon>
        <taxon>Clostridia</taxon>
        <taxon>Eubacteriales</taxon>
        <taxon>Desulfallaceae</taxon>
        <taxon>Desulfotruncus</taxon>
    </lineage>
</organism>
<protein>
    <submittedName>
        <fullName evidence="1">Uncharacterized protein</fullName>
    </submittedName>
</protein>
<gene>
    <name evidence="1" type="ORF">SAMN05660649_00821</name>
</gene>
<evidence type="ECO:0000313" key="1">
    <source>
        <dbReference type="EMBL" id="SFG13552.1"/>
    </source>
</evidence>
<dbReference type="STRING" id="341036.SAMN05660649_00821"/>
<keyword evidence="2" id="KW-1185">Reference proteome</keyword>
<sequence>MILGIQFAAFFLLLPYVKQYLKKMPKTILSNGARNKILLYYIRQNFSFLRKGNNGGTFNGNHSFSYHPGWLSAAYRA</sequence>
<reference evidence="2" key="1">
    <citation type="submission" date="2016-10" db="EMBL/GenBank/DDBJ databases">
        <authorList>
            <person name="Varghese N."/>
            <person name="Submissions S."/>
        </authorList>
    </citation>
    <scope>NUCLEOTIDE SEQUENCE [LARGE SCALE GENOMIC DNA]</scope>
    <source>
        <strain evidence="2">DSM 17038</strain>
    </source>
</reference>
<accession>A0A1I2PBN1</accession>
<name>A0A1I2PBN1_9FIRM</name>
<dbReference type="AlphaFoldDB" id="A0A1I2PBN1"/>
<dbReference type="Proteomes" id="UP000199337">
    <property type="component" value="Unassembled WGS sequence"/>
</dbReference>
<evidence type="ECO:0000313" key="2">
    <source>
        <dbReference type="Proteomes" id="UP000199337"/>
    </source>
</evidence>
<dbReference type="EMBL" id="FOOX01000002">
    <property type="protein sequence ID" value="SFG13552.1"/>
    <property type="molecule type" value="Genomic_DNA"/>
</dbReference>
<proteinExistence type="predicted"/>